<dbReference type="InterPro" id="IPR036676">
    <property type="entry name" value="PurM-like_C_sf"/>
</dbReference>
<sequence>SGLYLFDLSAGKNRLGGSVLYQSQNQLGQQSPDLDNAQHLLQLFELMRDAVHGDLISACHDRSDGGLLATVAEMSFAGHCGVNLQAPSVDLEAWLFNEEPGMVVEVSAANQAEFMAVVVASGLSQLTHHIGEVIEGRNFVITHEAGDESWSCDELEVIWSQTSHLMAMQRDNPEVVAQEFAQIKQHNPGIQPAVDFDFDPGLIAGYQGQTKPKVAILREQGVNGQNEMAAAFMRAGFDCVDVHMQDLVDQQVDLMDFSGLVACGGFSYGDVLGAGLGWAKTVLFNLRLRQQFSVFFADQSKFALGVCNGCQMLSGLRLIIPDTDHWPDFLPNESEQFEARFSQLSINDNNIFFQGMSGARIPVAIAHGEGRAVYQDASGNAGQVAAQYIDNHGVTTMQYPHNPNGSQQSVAAVSGAGGRVLAMMPHPERVFRSAQMSYAPAEWGENSPWMRMFYNIRLFVD</sequence>
<dbReference type="PANTHER" id="PTHR10099">
    <property type="entry name" value="PHOSPHORIBOSYLFORMYLGLYCINAMIDINE SYNTHASE"/>
    <property type="match status" value="1"/>
</dbReference>
<reference evidence="15" key="1">
    <citation type="submission" date="2018-06" db="EMBL/GenBank/DDBJ databases">
        <authorList>
            <person name="Zhirakovskaya E."/>
        </authorList>
    </citation>
    <scope>NUCLEOTIDE SEQUENCE</scope>
</reference>
<evidence type="ECO:0000256" key="9">
    <source>
        <dbReference type="ARBA" id="ARBA00022842"/>
    </source>
</evidence>
<evidence type="ECO:0000256" key="6">
    <source>
        <dbReference type="ARBA" id="ARBA00022741"/>
    </source>
</evidence>
<evidence type="ECO:0000256" key="5">
    <source>
        <dbReference type="ARBA" id="ARBA00022723"/>
    </source>
</evidence>
<dbReference type="GO" id="GO:0016740">
    <property type="term" value="F:transferase activity"/>
    <property type="evidence" value="ECO:0007669"/>
    <property type="project" value="UniProtKB-KW"/>
</dbReference>
<dbReference type="SUPFAM" id="SSF52317">
    <property type="entry name" value="Class I glutamine amidotransferase-like"/>
    <property type="match status" value="1"/>
</dbReference>
<dbReference type="GO" id="GO:0005737">
    <property type="term" value="C:cytoplasm"/>
    <property type="evidence" value="ECO:0007669"/>
    <property type="project" value="TreeGrafter"/>
</dbReference>
<evidence type="ECO:0000256" key="4">
    <source>
        <dbReference type="ARBA" id="ARBA00022598"/>
    </source>
</evidence>
<comment type="catalytic activity">
    <reaction evidence="13">
        <text>N(2)-formyl-N(1)-(5-phospho-beta-D-ribosyl)glycinamide + L-glutamine + ATP + H2O = 2-formamido-N(1)-(5-O-phospho-beta-D-ribosyl)acetamidine + L-glutamate + ADP + phosphate + H(+)</text>
        <dbReference type="Rhea" id="RHEA:17129"/>
        <dbReference type="ChEBI" id="CHEBI:15377"/>
        <dbReference type="ChEBI" id="CHEBI:15378"/>
        <dbReference type="ChEBI" id="CHEBI:29985"/>
        <dbReference type="ChEBI" id="CHEBI:30616"/>
        <dbReference type="ChEBI" id="CHEBI:43474"/>
        <dbReference type="ChEBI" id="CHEBI:58359"/>
        <dbReference type="ChEBI" id="CHEBI:147286"/>
        <dbReference type="ChEBI" id="CHEBI:147287"/>
        <dbReference type="ChEBI" id="CHEBI:456216"/>
        <dbReference type="EC" id="6.3.5.3"/>
    </reaction>
</comment>
<evidence type="ECO:0000256" key="12">
    <source>
        <dbReference type="ARBA" id="ARBA00032632"/>
    </source>
</evidence>
<keyword evidence="6" id="KW-0547">Nucleotide-binding</keyword>
<dbReference type="Pfam" id="PF13507">
    <property type="entry name" value="GATase_5"/>
    <property type="match status" value="1"/>
</dbReference>
<keyword evidence="5" id="KW-0479">Metal-binding</keyword>
<evidence type="ECO:0000256" key="3">
    <source>
        <dbReference type="ARBA" id="ARBA00012747"/>
    </source>
</evidence>
<proteinExistence type="inferred from homology"/>
<evidence type="ECO:0000256" key="10">
    <source>
        <dbReference type="ARBA" id="ARBA00022962"/>
    </source>
</evidence>
<dbReference type="SMART" id="SM01211">
    <property type="entry name" value="GATase_5"/>
    <property type="match status" value="1"/>
</dbReference>
<comment type="pathway">
    <text evidence="1">Purine metabolism; IMP biosynthesis via de novo pathway; 5-amino-1-(5-phospho-D-ribosyl)imidazole from N(2)-formyl-N(1)-(5-phospho-D-ribosyl)glycinamide: step 1/2.</text>
</comment>
<dbReference type="EMBL" id="UOFA01000398">
    <property type="protein sequence ID" value="VAW48262.1"/>
    <property type="molecule type" value="Genomic_DNA"/>
</dbReference>
<dbReference type="GO" id="GO:0004642">
    <property type="term" value="F:phosphoribosylformylglycinamidine synthase activity"/>
    <property type="evidence" value="ECO:0007669"/>
    <property type="project" value="UniProtKB-EC"/>
</dbReference>
<dbReference type="AlphaFoldDB" id="A0A3B0WAL5"/>
<keyword evidence="9" id="KW-0460">Magnesium</keyword>
<keyword evidence="7" id="KW-0658">Purine biosynthesis</keyword>
<name>A0A3B0WAL5_9ZZZZ</name>
<evidence type="ECO:0000313" key="15">
    <source>
        <dbReference type="EMBL" id="VAW48262.1"/>
    </source>
</evidence>
<dbReference type="InterPro" id="IPR010918">
    <property type="entry name" value="PurM-like_C_dom"/>
</dbReference>
<dbReference type="FunFam" id="3.40.50.880:FF:000008">
    <property type="entry name" value="Phosphoribosylformylglycinamidine synthase"/>
    <property type="match status" value="1"/>
</dbReference>
<dbReference type="GO" id="GO:0005524">
    <property type="term" value="F:ATP binding"/>
    <property type="evidence" value="ECO:0007669"/>
    <property type="project" value="UniProtKB-KW"/>
</dbReference>
<evidence type="ECO:0000256" key="13">
    <source>
        <dbReference type="ARBA" id="ARBA00052585"/>
    </source>
</evidence>
<dbReference type="SUPFAM" id="SSF56042">
    <property type="entry name" value="PurM C-terminal domain-like"/>
    <property type="match status" value="1"/>
</dbReference>
<keyword evidence="15" id="KW-0808">Transferase</keyword>
<dbReference type="Pfam" id="PF02769">
    <property type="entry name" value="AIRS_C"/>
    <property type="match status" value="1"/>
</dbReference>
<dbReference type="GO" id="GO:0046872">
    <property type="term" value="F:metal ion binding"/>
    <property type="evidence" value="ECO:0007669"/>
    <property type="project" value="UniProtKB-KW"/>
</dbReference>
<evidence type="ECO:0000259" key="14">
    <source>
        <dbReference type="Pfam" id="PF02769"/>
    </source>
</evidence>
<dbReference type="PANTHER" id="PTHR10099:SF1">
    <property type="entry name" value="PHOSPHORIBOSYLFORMYLGLYCINAMIDINE SYNTHASE"/>
    <property type="match status" value="1"/>
</dbReference>
<evidence type="ECO:0000256" key="8">
    <source>
        <dbReference type="ARBA" id="ARBA00022840"/>
    </source>
</evidence>
<evidence type="ECO:0000256" key="1">
    <source>
        <dbReference type="ARBA" id="ARBA00004920"/>
    </source>
</evidence>
<dbReference type="CDD" id="cd01740">
    <property type="entry name" value="GATase1_FGAR_AT"/>
    <property type="match status" value="1"/>
</dbReference>
<protein>
    <recommendedName>
        <fullName evidence="3">phosphoribosylformylglycinamidine synthase</fullName>
        <ecNumber evidence="3">6.3.5.3</ecNumber>
    </recommendedName>
    <alternativeName>
        <fullName evidence="12">Formylglycinamide ribonucleotide amidotransferase</fullName>
    </alternativeName>
    <alternativeName>
        <fullName evidence="11">Formylglycinamide ribotide amidotransferase</fullName>
    </alternativeName>
</protein>
<accession>A0A3B0WAL5</accession>
<evidence type="ECO:0000256" key="2">
    <source>
        <dbReference type="ARBA" id="ARBA00008608"/>
    </source>
</evidence>
<keyword evidence="8" id="KW-0067">ATP-binding</keyword>
<dbReference type="Gene3D" id="3.90.650.10">
    <property type="entry name" value="PurM-like C-terminal domain"/>
    <property type="match status" value="1"/>
</dbReference>
<dbReference type="EC" id="6.3.5.3" evidence="3"/>
<evidence type="ECO:0000256" key="11">
    <source>
        <dbReference type="ARBA" id="ARBA00029823"/>
    </source>
</evidence>
<dbReference type="GO" id="GO:0006164">
    <property type="term" value="P:purine nucleotide biosynthetic process"/>
    <property type="evidence" value="ECO:0007669"/>
    <property type="project" value="UniProtKB-KW"/>
</dbReference>
<feature type="non-terminal residue" evidence="15">
    <location>
        <position position="1"/>
    </location>
</feature>
<keyword evidence="10 15" id="KW-0315">Glutamine amidotransferase</keyword>
<dbReference type="Gene3D" id="3.40.50.880">
    <property type="match status" value="1"/>
</dbReference>
<comment type="similarity">
    <text evidence="2">In the N-terminal section; belongs to the FGAMS family.</text>
</comment>
<dbReference type="PROSITE" id="PS51273">
    <property type="entry name" value="GATASE_TYPE_1"/>
    <property type="match status" value="1"/>
</dbReference>
<evidence type="ECO:0000256" key="7">
    <source>
        <dbReference type="ARBA" id="ARBA00022755"/>
    </source>
</evidence>
<dbReference type="InterPro" id="IPR029062">
    <property type="entry name" value="Class_I_gatase-like"/>
</dbReference>
<organism evidence="15">
    <name type="scientific">hydrothermal vent metagenome</name>
    <dbReference type="NCBI Taxonomy" id="652676"/>
    <lineage>
        <taxon>unclassified sequences</taxon>
        <taxon>metagenomes</taxon>
        <taxon>ecological metagenomes</taxon>
    </lineage>
</organism>
<gene>
    <name evidence="15" type="ORF">MNBD_GAMMA02-277</name>
</gene>
<keyword evidence="4 15" id="KW-0436">Ligase</keyword>
<feature type="domain" description="PurM-like C-terminal" evidence="14">
    <location>
        <begin position="13"/>
        <end position="142"/>
    </location>
</feature>